<dbReference type="InterPro" id="IPR013783">
    <property type="entry name" value="Ig-like_fold"/>
</dbReference>
<dbReference type="InterPro" id="IPR026444">
    <property type="entry name" value="Secre_tail"/>
</dbReference>
<dbReference type="Gene3D" id="2.60.40.10">
    <property type="entry name" value="Immunoglobulins"/>
    <property type="match status" value="1"/>
</dbReference>
<gene>
    <name evidence="5" type="ORF">ACFSKL_10980</name>
</gene>
<feature type="domain" description="Secretion system C-terminal sorting" evidence="4">
    <location>
        <begin position="1508"/>
        <end position="1580"/>
    </location>
</feature>
<accession>A0ABW4VKV2</accession>
<evidence type="ECO:0000313" key="6">
    <source>
        <dbReference type="Proteomes" id="UP001597361"/>
    </source>
</evidence>
<feature type="signal peptide" evidence="1">
    <location>
        <begin position="1"/>
        <end position="23"/>
    </location>
</feature>
<dbReference type="InterPro" id="IPR059177">
    <property type="entry name" value="GH29D-like_dom"/>
</dbReference>
<dbReference type="EMBL" id="JBHUHR010000031">
    <property type="protein sequence ID" value="MFD2035319.1"/>
    <property type="molecule type" value="Genomic_DNA"/>
</dbReference>
<protein>
    <submittedName>
        <fullName evidence="5">Chitobiase/beta-hexosaminidase C-terminal domain-containing protein</fullName>
    </submittedName>
</protein>
<reference evidence="6" key="1">
    <citation type="journal article" date="2019" name="Int. J. Syst. Evol. Microbiol.">
        <title>The Global Catalogue of Microorganisms (GCM) 10K type strain sequencing project: providing services to taxonomists for standard genome sequencing and annotation.</title>
        <authorList>
            <consortium name="The Broad Institute Genomics Platform"/>
            <consortium name="The Broad Institute Genome Sequencing Center for Infectious Disease"/>
            <person name="Wu L."/>
            <person name="Ma J."/>
        </authorList>
    </citation>
    <scope>NUCLEOTIDE SEQUENCE [LARGE SCALE GENOMIC DNA]</scope>
    <source>
        <strain evidence="6">CGMCC 1.15180</strain>
    </source>
</reference>
<dbReference type="Pfam" id="PF13290">
    <property type="entry name" value="CHB_HEX_C_1"/>
    <property type="match status" value="1"/>
</dbReference>
<feature type="chain" id="PRO_5045969043" evidence="1">
    <location>
        <begin position="24"/>
        <end position="1581"/>
    </location>
</feature>
<feature type="domain" description="GH29D-like beta-sandwich" evidence="3">
    <location>
        <begin position="213"/>
        <end position="279"/>
    </location>
</feature>
<feature type="domain" description="Endonuclease/exonuclease/phosphatase" evidence="2">
    <location>
        <begin position="1049"/>
        <end position="1328"/>
    </location>
</feature>
<dbReference type="SUPFAM" id="SSF56219">
    <property type="entry name" value="DNase I-like"/>
    <property type="match status" value="1"/>
</dbReference>
<dbReference type="Proteomes" id="UP001597361">
    <property type="component" value="Unassembled WGS sequence"/>
</dbReference>
<evidence type="ECO:0000259" key="4">
    <source>
        <dbReference type="Pfam" id="PF18962"/>
    </source>
</evidence>
<sequence>MKKSLHKTLLLVWLFMGMFELYAQTATIAGWTFGTVTGEESPLADQGNTNNVGVQQISVTGANITGYIAGSPGRAITSSAWAGSEPEKAWIIPVNTIGFENLTVSLKQRSSNTGPRDFQLQYSTDGSSWSDIPSGTITVANNFTSGVLNSLALPSVLDNSPLVYIRSLLVSGIAVNGSPIANTGTSAIDEIFISGNESSSEPLPTTATPSISPNGGSFEEAQSVTLVTDTDGATIYYTLDGSVPNLGSTQYISPIQIEETTTISAIAFKDGFNVSEVATAAFTISLPQAPAGSIPYNQDFAQFVNLSNPVSSFGSNGEWSFSGSVLNYNGAFGTGTAGGFRGGDVLGYQHTGTSGVIEATLTLENTTGSTINELEISYEGKVGRVDQTRFPEWTVSVNGIEIPDLAYSTSDGIDKPVIALIDGLNILPNELVNISWSSDRGFNAGGGSRQIGLTALDISVPVSLDPIEFVNWDFTGQPGNQAFTEGNTLTSGVLASDFARGSGINPAAAVNSISSNGWNAGENRYFTFGFTVAPDKLIDLSALQLGSTSSNTGPRDLALVYSGDGFTARLAEWTHTGTFVNQVIDLSGLQNLSGEVEFRIISTSDISANGGTVAAGGTLRVTNYFSSEGSLPVAFSGVVKDAAGVIIPTLTVDPSSLDFGIVSLADESPVLTYELSGSNLEGDVTVSSTSPFSVSKDGINFTNSIVYSLAELASSQTISVKIDNSTEGVFSSSIIQQTTGTLPVSLPVSASVFDPFNISEDFNASCPNLPSGWSAISVLGDQVWACTTFGRAGTTPTASAPSGLQINGFAGGAVLNEDWVITPSFDLSGFNIPLMSFWSRVAFQGPRLKLMVSTDYESGDPNTATWTELSDRFANADQWTYSGEIDLSTYLDQSIRIAFVYYSSPETGAARWTLDDFELFSSDIPASPFFSNSLGNVDYFHFGITPVNTPSAVTKTFNFSLSNAVDNLTISATEAFEFSKNGADYASILTYTPAELANLNTVTIRFRPNQEGAFASPIKFESENGDITESKGYLTGATIEKDKTFDVVNWNIEWFGSSNSGQGPTNVDLQLQNVKTVIEDLDADVYAFQEITNLDKFYELVDALPGYRGFHSPAVSQAGDFSEAQKLTYLYKTATVDSVTTRVLLKDVNPADLVNYPSGADRFWASGRLPYLFEVRTNINGVQQNINLVNVHTRSNGGGESAANPRYAMRRYDVNVLKDSLDTYYPDVPLILLGDFNDDLDETVADQNAATVNTSETSFINYINDSASYTPITISLSNAGLRTYPSFENVIDHQIISNELNNNWIVNSERIVAPYDLIPNYDNTTSDHLPVKTRFTLKCDIESAMVIASESEVCAGSNNVTFELSGGNYDSVVGWEISTDEGYTWTGIDGSAELTSIELENLVESSMVRAILDSNVCDPIATEAVSIGIKVLPIPIIAFDKGKLFTYEGGQSYQWFKNGVLIPNTTSNESRINGAGIYTVLVTDANGCSAESEPFSFPVKGNQNKVKVFPNPANKFVFIELKKMEGLQNIELRTASGVLIQSRLSDEKLVQFDVSTLAKGIYLIIITDGFGSTSLERLIIK</sequence>
<dbReference type="InterPro" id="IPR005135">
    <property type="entry name" value="Endo/exonuclease/phosphatase"/>
</dbReference>
<dbReference type="Gene3D" id="3.60.10.10">
    <property type="entry name" value="Endonuclease/exonuclease/phosphatase"/>
    <property type="match status" value="1"/>
</dbReference>
<dbReference type="Pfam" id="PF18962">
    <property type="entry name" value="Por_Secre_tail"/>
    <property type="match status" value="1"/>
</dbReference>
<name>A0ABW4VKV2_9BACT</name>
<dbReference type="NCBIfam" id="TIGR04183">
    <property type="entry name" value="Por_Secre_tail"/>
    <property type="match status" value="1"/>
</dbReference>
<evidence type="ECO:0000313" key="5">
    <source>
        <dbReference type="EMBL" id="MFD2035319.1"/>
    </source>
</evidence>
<keyword evidence="1" id="KW-0732">Signal</keyword>
<comment type="caution">
    <text evidence="5">The sequence shown here is derived from an EMBL/GenBank/DDBJ whole genome shotgun (WGS) entry which is preliminary data.</text>
</comment>
<dbReference type="InterPro" id="IPR036691">
    <property type="entry name" value="Endo/exonu/phosph_ase_sf"/>
</dbReference>
<keyword evidence="6" id="KW-1185">Reference proteome</keyword>
<evidence type="ECO:0000256" key="1">
    <source>
        <dbReference type="SAM" id="SignalP"/>
    </source>
</evidence>
<evidence type="ECO:0000259" key="2">
    <source>
        <dbReference type="Pfam" id="PF03372"/>
    </source>
</evidence>
<dbReference type="Pfam" id="PF03372">
    <property type="entry name" value="Exo_endo_phos"/>
    <property type="match status" value="1"/>
</dbReference>
<proteinExistence type="predicted"/>
<evidence type="ECO:0000259" key="3">
    <source>
        <dbReference type="Pfam" id="PF13290"/>
    </source>
</evidence>
<organism evidence="5 6">
    <name type="scientific">Belliella marina</name>
    <dbReference type="NCBI Taxonomy" id="1644146"/>
    <lineage>
        <taxon>Bacteria</taxon>
        <taxon>Pseudomonadati</taxon>
        <taxon>Bacteroidota</taxon>
        <taxon>Cytophagia</taxon>
        <taxon>Cytophagales</taxon>
        <taxon>Cyclobacteriaceae</taxon>
        <taxon>Belliella</taxon>
    </lineage>
</organism>
<dbReference type="RefSeq" id="WP_376886212.1">
    <property type="nucleotide sequence ID" value="NZ_JBHUHR010000031.1"/>
</dbReference>
<dbReference type="NCBIfam" id="NF038128">
    <property type="entry name" value="choice_anch_J"/>
    <property type="match status" value="1"/>
</dbReference>